<dbReference type="EMBL" id="MU865955">
    <property type="protein sequence ID" value="KAK4446742.1"/>
    <property type="molecule type" value="Genomic_DNA"/>
</dbReference>
<evidence type="ECO:0000313" key="7">
    <source>
        <dbReference type="Proteomes" id="UP001321760"/>
    </source>
</evidence>
<name>A0AAV9GFU3_9PEZI</name>
<keyword evidence="2" id="KW-0964">Secreted</keyword>
<evidence type="ECO:0000313" key="6">
    <source>
        <dbReference type="EMBL" id="KAK4446742.1"/>
    </source>
</evidence>
<dbReference type="PROSITE" id="PS00562">
    <property type="entry name" value="CBM1_1"/>
    <property type="match status" value="1"/>
</dbReference>
<evidence type="ECO:0000259" key="5">
    <source>
        <dbReference type="PROSITE" id="PS00562"/>
    </source>
</evidence>
<feature type="compositionally biased region" description="Polar residues" evidence="4">
    <location>
        <begin position="45"/>
        <end position="62"/>
    </location>
</feature>
<comment type="caution">
    <text evidence="6">The sequence shown here is derived from an EMBL/GenBank/DDBJ whole genome shotgun (WGS) entry which is preliminary data.</text>
</comment>
<feature type="domain" description="CBM1" evidence="5">
    <location>
        <begin position="67"/>
        <end position="96"/>
    </location>
</feature>
<keyword evidence="7" id="KW-1185">Reference proteome</keyword>
<accession>A0AAV9GFU3</accession>
<dbReference type="GO" id="GO:0030248">
    <property type="term" value="F:cellulose binding"/>
    <property type="evidence" value="ECO:0007669"/>
    <property type="project" value="InterPro"/>
</dbReference>
<evidence type="ECO:0000256" key="1">
    <source>
        <dbReference type="ARBA" id="ARBA00004613"/>
    </source>
</evidence>
<evidence type="ECO:0000256" key="2">
    <source>
        <dbReference type="ARBA" id="ARBA00022525"/>
    </source>
</evidence>
<dbReference type="GO" id="GO:0005975">
    <property type="term" value="P:carbohydrate metabolic process"/>
    <property type="evidence" value="ECO:0007669"/>
    <property type="project" value="InterPro"/>
</dbReference>
<dbReference type="SUPFAM" id="SSF57180">
    <property type="entry name" value="Cellulose-binding domain"/>
    <property type="match status" value="1"/>
</dbReference>
<reference evidence="6" key="2">
    <citation type="submission" date="2023-05" db="EMBL/GenBank/DDBJ databases">
        <authorList>
            <consortium name="Lawrence Berkeley National Laboratory"/>
            <person name="Steindorff A."/>
            <person name="Hensen N."/>
            <person name="Bonometti L."/>
            <person name="Westerberg I."/>
            <person name="Brannstrom I.O."/>
            <person name="Guillou S."/>
            <person name="Cros-Aarteil S."/>
            <person name="Calhoun S."/>
            <person name="Haridas S."/>
            <person name="Kuo A."/>
            <person name="Mondo S."/>
            <person name="Pangilinan J."/>
            <person name="Riley R."/>
            <person name="Labutti K."/>
            <person name="Andreopoulos B."/>
            <person name="Lipzen A."/>
            <person name="Chen C."/>
            <person name="Yanf M."/>
            <person name="Daum C."/>
            <person name="Ng V."/>
            <person name="Clum A."/>
            <person name="Ohm R."/>
            <person name="Martin F."/>
            <person name="Silar P."/>
            <person name="Natvig D."/>
            <person name="Lalanne C."/>
            <person name="Gautier V."/>
            <person name="Ament-Velasquez S.L."/>
            <person name="Kruys A."/>
            <person name="Hutchinson M.I."/>
            <person name="Powell A.J."/>
            <person name="Barry K."/>
            <person name="Miller A.N."/>
            <person name="Grigoriev I.V."/>
            <person name="Debuchy R."/>
            <person name="Gladieux P."/>
            <person name="Thoren M.H."/>
            <person name="Johannesson H."/>
        </authorList>
    </citation>
    <scope>NUCLEOTIDE SEQUENCE</scope>
    <source>
        <strain evidence="6">PSN243</strain>
    </source>
</reference>
<dbReference type="Pfam" id="PF00734">
    <property type="entry name" value="CBM_1"/>
    <property type="match status" value="1"/>
</dbReference>
<sequence>MLLRAFVSLDPSYTQQRFNPDIANMVKPLVFVSLLTGAVMAQRGRPTSTARTQPQNPSATQSLYGQCGGQQWTGPTACPTGAYCANNANNVWYSQCVPIAQNNPQQSSSLAEVRTLTTAITVDGPYPTVITTRITYLQPRPSSTPPVEVVTVTLVPDEPCEHDFYC</sequence>
<proteinExistence type="predicted"/>
<dbReference type="InterPro" id="IPR000254">
    <property type="entry name" value="CBD"/>
</dbReference>
<dbReference type="GO" id="GO:0005576">
    <property type="term" value="C:extracellular region"/>
    <property type="evidence" value="ECO:0007669"/>
    <property type="project" value="UniProtKB-SubCell"/>
</dbReference>
<dbReference type="AlphaFoldDB" id="A0AAV9GFU3"/>
<organism evidence="6 7">
    <name type="scientific">Podospora aff. communis PSN243</name>
    <dbReference type="NCBI Taxonomy" id="3040156"/>
    <lineage>
        <taxon>Eukaryota</taxon>
        <taxon>Fungi</taxon>
        <taxon>Dikarya</taxon>
        <taxon>Ascomycota</taxon>
        <taxon>Pezizomycotina</taxon>
        <taxon>Sordariomycetes</taxon>
        <taxon>Sordariomycetidae</taxon>
        <taxon>Sordariales</taxon>
        <taxon>Podosporaceae</taxon>
        <taxon>Podospora</taxon>
    </lineage>
</organism>
<evidence type="ECO:0000256" key="3">
    <source>
        <dbReference type="ARBA" id="ARBA00022729"/>
    </source>
</evidence>
<reference evidence="6" key="1">
    <citation type="journal article" date="2023" name="Mol. Phylogenet. Evol.">
        <title>Genome-scale phylogeny and comparative genomics of the fungal order Sordariales.</title>
        <authorList>
            <person name="Hensen N."/>
            <person name="Bonometti L."/>
            <person name="Westerberg I."/>
            <person name="Brannstrom I.O."/>
            <person name="Guillou S."/>
            <person name="Cros-Aarteil S."/>
            <person name="Calhoun S."/>
            <person name="Haridas S."/>
            <person name="Kuo A."/>
            <person name="Mondo S."/>
            <person name="Pangilinan J."/>
            <person name="Riley R."/>
            <person name="LaButti K."/>
            <person name="Andreopoulos B."/>
            <person name="Lipzen A."/>
            <person name="Chen C."/>
            <person name="Yan M."/>
            <person name="Daum C."/>
            <person name="Ng V."/>
            <person name="Clum A."/>
            <person name="Steindorff A."/>
            <person name="Ohm R.A."/>
            <person name="Martin F."/>
            <person name="Silar P."/>
            <person name="Natvig D.O."/>
            <person name="Lalanne C."/>
            <person name="Gautier V."/>
            <person name="Ament-Velasquez S.L."/>
            <person name="Kruys A."/>
            <person name="Hutchinson M.I."/>
            <person name="Powell A.J."/>
            <person name="Barry K."/>
            <person name="Miller A.N."/>
            <person name="Grigoriev I.V."/>
            <person name="Debuchy R."/>
            <person name="Gladieux P."/>
            <person name="Hiltunen Thoren M."/>
            <person name="Johannesson H."/>
        </authorList>
    </citation>
    <scope>NUCLEOTIDE SEQUENCE</scope>
    <source>
        <strain evidence="6">PSN243</strain>
    </source>
</reference>
<gene>
    <name evidence="6" type="ORF">QBC34DRAFT_148119</name>
</gene>
<dbReference type="InterPro" id="IPR035971">
    <property type="entry name" value="CBD_sf"/>
</dbReference>
<evidence type="ECO:0000256" key="4">
    <source>
        <dbReference type="SAM" id="MobiDB-lite"/>
    </source>
</evidence>
<dbReference type="SMART" id="SM00236">
    <property type="entry name" value="fCBD"/>
    <property type="match status" value="1"/>
</dbReference>
<dbReference type="Proteomes" id="UP001321760">
    <property type="component" value="Unassembled WGS sequence"/>
</dbReference>
<protein>
    <recommendedName>
        <fullName evidence="5">CBM1 domain-containing protein</fullName>
    </recommendedName>
</protein>
<comment type="subcellular location">
    <subcellularLocation>
        <location evidence="1">Secreted</location>
    </subcellularLocation>
</comment>
<feature type="region of interest" description="Disordered" evidence="4">
    <location>
        <begin position="43"/>
        <end position="62"/>
    </location>
</feature>
<keyword evidence="3" id="KW-0732">Signal</keyword>